<name>A0A1M5S216_9FIRM</name>
<feature type="domain" description="HTH cro/C1-type" evidence="3">
    <location>
        <begin position="7"/>
        <end position="61"/>
    </location>
</feature>
<proteinExistence type="predicted"/>
<dbReference type="OrthoDB" id="9815852at2"/>
<dbReference type="STRING" id="1120995.SAMN02745245_01086"/>
<dbReference type="Gene3D" id="1.10.260.40">
    <property type="entry name" value="lambda repressor-like DNA-binding domains"/>
    <property type="match status" value="1"/>
</dbReference>
<keyword evidence="2" id="KW-0472">Membrane</keyword>
<dbReference type="PANTHER" id="PTHR46558">
    <property type="entry name" value="TRACRIPTIONAL REGULATORY PROTEIN-RELATED-RELATED"/>
    <property type="match status" value="1"/>
</dbReference>
<reference evidence="4 5" key="1">
    <citation type="submission" date="2016-11" db="EMBL/GenBank/DDBJ databases">
        <authorList>
            <person name="Jaros S."/>
            <person name="Januszkiewicz K."/>
            <person name="Wedrychowicz H."/>
        </authorList>
    </citation>
    <scope>NUCLEOTIDE SEQUENCE [LARGE SCALE GENOMIC DNA]</scope>
    <source>
        <strain evidence="4 5">DSM 21120</strain>
    </source>
</reference>
<evidence type="ECO:0000256" key="2">
    <source>
        <dbReference type="SAM" id="Phobius"/>
    </source>
</evidence>
<dbReference type="GO" id="GO:0003677">
    <property type="term" value="F:DNA binding"/>
    <property type="evidence" value="ECO:0007669"/>
    <property type="project" value="UniProtKB-KW"/>
</dbReference>
<evidence type="ECO:0000256" key="1">
    <source>
        <dbReference type="ARBA" id="ARBA00023125"/>
    </source>
</evidence>
<dbReference type="SMART" id="SM00530">
    <property type="entry name" value="HTH_XRE"/>
    <property type="match status" value="1"/>
</dbReference>
<keyword evidence="1 4" id="KW-0238">DNA-binding</keyword>
<evidence type="ECO:0000313" key="5">
    <source>
        <dbReference type="Proteomes" id="UP000184032"/>
    </source>
</evidence>
<organism evidence="4 5">
    <name type="scientific">Anaerosphaera aminiphila DSM 21120</name>
    <dbReference type="NCBI Taxonomy" id="1120995"/>
    <lineage>
        <taxon>Bacteria</taxon>
        <taxon>Bacillati</taxon>
        <taxon>Bacillota</taxon>
        <taxon>Tissierellia</taxon>
        <taxon>Tissierellales</taxon>
        <taxon>Peptoniphilaceae</taxon>
        <taxon>Anaerosphaera</taxon>
    </lineage>
</organism>
<accession>A0A1M5S216</accession>
<dbReference type="InterPro" id="IPR010982">
    <property type="entry name" value="Lambda_DNA-bd_dom_sf"/>
</dbReference>
<gene>
    <name evidence="4" type="ORF">SAMN02745245_01086</name>
</gene>
<dbReference type="InterPro" id="IPR001387">
    <property type="entry name" value="Cro/C1-type_HTH"/>
</dbReference>
<dbReference type="Pfam" id="PF01381">
    <property type="entry name" value="HTH_3"/>
    <property type="match status" value="1"/>
</dbReference>
<dbReference type="EMBL" id="FQXI01000006">
    <property type="protein sequence ID" value="SHH32499.1"/>
    <property type="molecule type" value="Genomic_DNA"/>
</dbReference>
<dbReference type="PROSITE" id="PS50943">
    <property type="entry name" value="HTH_CROC1"/>
    <property type="match status" value="1"/>
</dbReference>
<keyword evidence="2" id="KW-1133">Transmembrane helix</keyword>
<dbReference type="RefSeq" id="WP_073184495.1">
    <property type="nucleotide sequence ID" value="NZ_FQXI01000006.1"/>
</dbReference>
<dbReference type="PANTHER" id="PTHR46558:SF4">
    <property type="entry name" value="DNA-BIDING PHAGE PROTEIN"/>
    <property type="match status" value="1"/>
</dbReference>
<dbReference type="AlphaFoldDB" id="A0A1M5S216"/>
<evidence type="ECO:0000313" key="4">
    <source>
        <dbReference type="EMBL" id="SHH32499.1"/>
    </source>
</evidence>
<dbReference type="Proteomes" id="UP000184032">
    <property type="component" value="Unassembled WGS sequence"/>
</dbReference>
<keyword evidence="5" id="KW-1185">Reference proteome</keyword>
<keyword evidence="2" id="KW-0812">Transmembrane</keyword>
<protein>
    <submittedName>
        <fullName evidence="4">DNA-binding transcriptional regulator, XRE-family HTH domain</fullName>
    </submittedName>
</protein>
<dbReference type="SUPFAM" id="SSF47413">
    <property type="entry name" value="lambda repressor-like DNA-binding domains"/>
    <property type="match status" value="1"/>
</dbReference>
<dbReference type="CDD" id="cd00093">
    <property type="entry name" value="HTH_XRE"/>
    <property type="match status" value="1"/>
</dbReference>
<feature type="transmembrane region" description="Helical" evidence="2">
    <location>
        <begin position="94"/>
        <end position="116"/>
    </location>
</feature>
<sequence length="140" mass="16190">MEISERLQKLRKENNLSQEELANKLELSRQAISKWESGITSPDIKNIIKLSEIYGVSTDYILLGRENNNESIKDKNEDFISQDIPIKSKKKKSVLSWVLFSMFILFLIVLIFNFIVPANITKVNNLNNVTTVEMEEINNQ</sequence>
<evidence type="ECO:0000259" key="3">
    <source>
        <dbReference type="PROSITE" id="PS50943"/>
    </source>
</evidence>